<protein>
    <submittedName>
        <fullName evidence="2">Uncharacterized protein</fullName>
    </submittedName>
</protein>
<name>A0ABP0UXM5_9BRYO</name>
<feature type="region of interest" description="Disordered" evidence="1">
    <location>
        <begin position="1"/>
        <end position="81"/>
    </location>
</feature>
<feature type="compositionally biased region" description="Polar residues" evidence="1">
    <location>
        <begin position="56"/>
        <end position="81"/>
    </location>
</feature>
<feature type="compositionally biased region" description="Polar residues" evidence="1">
    <location>
        <begin position="23"/>
        <end position="38"/>
    </location>
</feature>
<dbReference type="EMBL" id="OZ019899">
    <property type="protein sequence ID" value="CAK9232141.1"/>
    <property type="molecule type" value="Genomic_DNA"/>
</dbReference>
<accession>A0ABP0UXM5</accession>
<reference evidence="2" key="1">
    <citation type="submission" date="2024-02" db="EMBL/GenBank/DDBJ databases">
        <authorList>
            <consortium name="ELIXIR-Norway"/>
            <consortium name="Elixir Norway"/>
        </authorList>
    </citation>
    <scope>NUCLEOTIDE SEQUENCE</scope>
</reference>
<proteinExistence type="predicted"/>
<evidence type="ECO:0000313" key="3">
    <source>
        <dbReference type="Proteomes" id="UP001497512"/>
    </source>
</evidence>
<dbReference type="Proteomes" id="UP001497512">
    <property type="component" value="Chromosome 7"/>
</dbReference>
<feature type="region of interest" description="Disordered" evidence="1">
    <location>
        <begin position="504"/>
        <end position="542"/>
    </location>
</feature>
<evidence type="ECO:0000313" key="2">
    <source>
        <dbReference type="EMBL" id="CAK9232141.1"/>
    </source>
</evidence>
<organism evidence="2 3">
    <name type="scientific">Sphagnum troendelagicum</name>
    <dbReference type="NCBI Taxonomy" id="128251"/>
    <lineage>
        <taxon>Eukaryota</taxon>
        <taxon>Viridiplantae</taxon>
        <taxon>Streptophyta</taxon>
        <taxon>Embryophyta</taxon>
        <taxon>Bryophyta</taxon>
        <taxon>Sphagnophytina</taxon>
        <taxon>Sphagnopsida</taxon>
        <taxon>Sphagnales</taxon>
        <taxon>Sphagnaceae</taxon>
        <taxon>Sphagnum</taxon>
    </lineage>
</organism>
<gene>
    <name evidence="2" type="ORF">CSSPTR1EN2_LOCUS21109</name>
</gene>
<keyword evidence="3" id="KW-1185">Reference proteome</keyword>
<feature type="compositionally biased region" description="Basic and acidic residues" evidence="1">
    <location>
        <begin position="529"/>
        <end position="542"/>
    </location>
</feature>
<sequence>MALDMTMNSGPLEHQHDVRIRSSPGNNNPALSRSSIKSVETRRSENHAVMVAATASRGSVQQHGGTSTWSRSPGITHSTTTALSKSSISVLQTRGGPAARTHALTVTAATSPGALQHAGEILSSTWSKPDSMWHLVNLKTMKPVKNYEQLSRIMQNLGWSFYVTPQRDLWCTWGTCHQADVQHACLPYPDIGSATRAELNRFVRKLEYAGLVGILGVEAGELPAAASRLSEDIKAGNVQVTLAVKGTDRRIETFKDLAEALVGKGWRRVSDNHFYRFESSPVTPICHVISVIHLPLLRSFRQVCLEDLESIVRLTGSLFYLRFNNALTLDPATLSALQIHKKGVEGDEASSLDDVSGKKALIRDDLRLWSRITRMLKKYGTTITSSNSPSTLCIQLLPSHKSNGEEEATVKLQDVQSNKISGEELIGAARSAGGGGGGGEYFVDHVKGKKDVGTSAAARVAIATRHVWQFSSITRLVKKYSTITVRSSSSFCLQLTNHKNATAAAGGEEEANALESNKTNGVGILGPSAEEKLVNEEKKGSE</sequence>
<evidence type="ECO:0000256" key="1">
    <source>
        <dbReference type="SAM" id="MobiDB-lite"/>
    </source>
</evidence>